<evidence type="ECO:0000313" key="3">
    <source>
        <dbReference type="Proteomes" id="UP001152024"/>
    </source>
</evidence>
<feature type="domain" description="Alpha/beta hydrolase fold-3" evidence="1">
    <location>
        <begin position="49"/>
        <end position="167"/>
    </location>
</feature>
<dbReference type="PANTHER" id="PTHR23024">
    <property type="entry name" value="ARYLACETAMIDE DEACETYLASE"/>
    <property type="match status" value="1"/>
</dbReference>
<keyword evidence="3" id="KW-1185">Reference proteome</keyword>
<organism evidence="2 3">
    <name type="scientific">Fusarium equiseti</name>
    <name type="common">Fusarium scirpi</name>
    <dbReference type="NCBI Taxonomy" id="61235"/>
    <lineage>
        <taxon>Eukaryota</taxon>
        <taxon>Fungi</taxon>
        <taxon>Dikarya</taxon>
        <taxon>Ascomycota</taxon>
        <taxon>Pezizomycotina</taxon>
        <taxon>Sordariomycetes</taxon>
        <taxon>Hypocreomycetidae</taxon>
        <taxon>Hypocreales</taxon>
        <taxon>Nectriaceae</taxon>
        <taxon>Fusarium</taxon>
        <taxon>Fusarium incarnatum-equiseti species complex</taxon>
    </lineage>
</organism>
<dbReference type="Pfam" id="PF07859">
    <property type="entry name" value="Abhydrolase_3"/>
    <property type="match status" value="1"/>
</dbReference>
<accession>A0ABQ8R4X2</accession>
<protein>
    <recommendedName>
        <fullName evidence="1">Alpha/beta hydrolase fold-3 domain-containing protein</fullName>
    </recommendedName>
</protein>
<gene>
    <name evidence="2" type="ORF">NW768_008662</name>
</gene>
<comment type="caution">
    <text evidence="2">The sequence shown here is derived from an EMBL/GenBank/DDBJ whole genome shotgun (WGS) entry which is preliminary data.</text>
</comment>
<evidence type="ECO:0000259" key="1">
    <source>
        <dbReference type="Pfam" id="PF07859"/>
    </source>
</evidence>
<dbReference type="InterPro" id="IPR013094">
    <property type="entry name" value="AB_hydrolase_3"/>
</dbReference>
<dbReference type="InterPro" id="IPR050466">
    <property type="entry name" value="Carboxylest/Gibb_receptor"/>
</dbReference>
<reference evidence="2" key="1">
    <citation type="submission" date="2022-09" db="EMBL/GenBank/DDBJ databases">
        <title>Fusarium specimens isolated from Avocado Roots.</title>
        <authorList>
            <person name="Stajich J."/>
            <person name="Roper C."/>
            <person name="Heimlech-Rivalta G."/>
        </authorList>
    </citation>
    <scope>NUCLEOTIDE SEQUENCE</scope>
    <source>
        <strain evidence="2">CF00095</strain>
    </source>
</reference>
<name>A0ABQ8R4X2_FUSEQ</name>
<evidence type="ECO:0000313" key="2">
    <source>
        <dbReference type="EMBL" id="KAJ4127041.1"/>
    </source>
</evidence>
<dbReference type="Proteomes" id="UP001152024">
    <property type="component" value="Unassembled WGS sequence"/>
</dbReference>
<dbReference type="InterPro" id="IPR029058">
    <property type="entry name" value="AB_hydrolase_fold"/>
</dbReference>
<dbReference type="Gene3D" id="3.40.50.1820">
    <property type="entry name" value="alpha/beta hydrolase"/>
    <property type="match status" value="1"/>
</dbReference>
<dbReference type="PANTHER" id="PTHR23024:SF24">
    <property type="entry name" value="ALPHA_BETA HYDROLASE FOLD-3 DOMAIN-CONTAINING PROTEIN"/>
    <property type="match status" value="1"/>
</dbReference>
<proteinExistence type="predicted"/>
<dbReference type="EMBL" id="JAOQBH010000013">
    <property type="protein sequence ID" value="KAJ4127041.1"/>
    <property type="molecule type" value="Genomic_DNA"/>
</dbReference>
<dbReference type="SUPFAM" id="SSF53474">
    <property type="entry name" value="alpha/beta-Hydrolases"/>
    <property type="match status" value="1"/>
</dbReference>
<sequence>MSTSQNPEEVFNSYNIIQETFKTIGSHEIQTAILVPKSLVPGYCHPFIYHLHGGYLVTGHALFAPFFDKWVHKLALENDAIIVSSNYRLLPSSDGMGDVLEDVADGWQWTKTELPKVMEKKFPRIELDFNQILLAGSEAGGYYAIHLNIFYPEDFDCLALVSPLIDIYDRPFENGPGPGEPNVLDWPYKLMPNPENTQSWIEEASQTPVTRAGFERMPFFVAACQHMMFTPRLVDPNRRYRRRELRLLDLVRVGNNLAKSIWIMQGQDDSFISIRASDEFVRLVGKRPDTTVRYDVIPGQGHGFDFDDAIWESDQAVEALEFVTQAWGFDSDLEQDD</sequence>